<reference evidence="2" key="2">
    <citation type="submission" date="2020-11" db="EMBL/GenBank/DDBJ databases">
        <authorList>
            <person name="McCartney M.A."/>
            <person name="Auch B."/>
            <person name="Kono T."/>
            <person name="Mallez S."/>
            <person name="Becker A."/>
            <person name="Gohl D.M."/>
            <person name="Silverstein K.A.T."/>
            <person name="Koren S."/>
            <person name="Bechman K.B."/>
            <person name="Herman A."/>
            <person name="Abrahante J.E."/>
            <person name="Garbe J."/>
        </authorList>
    </citation>
    <scope>NUCLEOTIDE SEQUENCE</scope>
    <source>
        <strain evidence="2">Duluth1</strain>
        <tissue evidence="2">Whole animal</tissue>
    </source>
</reference>
<sequence length="73" mass="8295">MVIDGTGPEIGSRTVKDKDGQPRHRYGCHWNLYGCPRVLHGTYTDHSGYRHLSGLSWINAAVLNFPKQSCWPR</sequence>
<comment type="caution">
    <text evidence="2">The sequence shown here is derived from an EMBL/GenBank/DDBJ whole genome shotgun (WGS) entry which is preliminary data.</text>
</comment>
<feature type="region of interest" description="Disordered" evidence="1">
    <location>
        <begin position="1"/>
        <end position="21"/>
    </location>
</feature>
<name>A0A9D4LRU8_DREPO</name>
<evidence type="ECO:0000313" key="2">
    <source>
        <dbReference type="EMBL" id="KAH3863842.1"/>
    </source>
</evidence>
<gene>
    <name evidence="2" type="ORF">DPMN_026845</name>
</gene>
<organism evidence="2 3">
    <name type="scientific">Dreissena polymorpha</name>
    <name type="common">Zebra mussel</name>
    <name type="synonym">Mytilus polymorpha</name>
    <dbReference type="NCBI Taxonomy" id="45954"/>
    <lineage>
        <taxon>Eukaryota</taxon>
        <taxon>Metazoa</taxon>
        <taxon>Spiralia</taxon>
        <taxon>Lophotrochozoa</taxon>
        <taxon>Mollusca</taxon>
        <taxon>Bivalvia</taxon>
        <taxon>Autobranchia</taxon>
        <taxon>Heteroconchia</taxon>
        <taxon>Euheterodonta</taxon>
        <taxon>Imparidentia</taxon>
        <taxon>Neoheterodontei</taxon>
        <taxon>Myida</taxon>
        <taxon>Dreissenoidea</taxon>
        <taxon>Dreissenidae</taxon>
        <taxon>Dreissena</taxon>
    </lineage>
</organism>
<reference evidence="2" key="1">
    <citation type="journal article" date="2019" name="bioRxiv">
        <title>The Genome of the Zebra Mussel, Dreissena polymorpha: A Resource for Invasive Species Research.</title>
        <authorList>
            <person name="McCartney M.A."/>
            <person name="Auch B."/>
            <person name="Kono T."/>
            <person name="Mallez S."/>
            <person name="Zhang Y."/>
            <person name="Obille A."/>
            <person name="Becker A."/>
            <person name="Abrahante J.E."/>
            <person name="Garbe J."/>
            <person name="Badalamenti J.P."/>
            <person name="Herman A."/>
            <person name="Mangelson H."/>
            <person name="Liachko I."/>
            <person name="Sullivan S."/>
            <person name="Sone E.D."/>
            <person name="Koren S."/>
            <person name="Silverstein K.A.T."/>
            <person name="Beckman K.B."/>
            <person name="Gohl D.M."/>
        </authorList>
    </citation>
    <scope>NUCLEOTIDE SEQUENCE</scope>
    <source>
        <strain evidence="2">Duluth1</strain>
        <tissue evidence="2">Whole animal</tissue>
    </source>
</reference>
<dbReference type="EMBL" id="JAIWYP010000002">
    <property type="protein sequence ID" value="KAH3863842.1"/>
    <property type="molecule type" value="Genomic_DNA"/>
</dbReference>
<dbReference type="Proteomes" id="UP000828390">
    <property type="component" value="Unassembled WGS sequence"/>
</dbReference>
<accession>A0A9D4LRU8</accession>
<evidence type="ECO:0000313" key="3">
    <source>
        <dbReference type="Proteomes" id="UP000828390"/>
    </source>
</evidence>
<protein>
    <submittedName>
        <fullName evidence="2">Uncharacterized protein</fullName>
    </submittedName>
</protein>
<keyword evidence="3" id="KW-1185">Reference proteome</keyword>
<proteinExistence type="predicted"/>
<dbReference type="AlphaFoldDB" id="A0A9D4LRU8"/>
<evidence type="ECO:0000256" key="1">
    <source>
        <dbReference type="SAM" id="MobiDB-lite"/>
    </source>
</evidence>